<gene>
    <name evidence="2" type="ORF">AVEN_244011_1</name>
</gene>
<comment type="caution">
    <text evidence="2">The sequence shown here is derived from an EMBL/GenBank/DDBJ whole genome shotgun (WGS) entry which is preliminary data.</text>
</comment>
<reference evidence="2 3" key="1">
    <citation type="journal article" date="2019" name="Sci. Rep.">
        <title>Orb-weaving spider Araneus ventricosus genome elucidates the spidroin gene catalogue.</title>
        <authorList>
            <person name="Kono N."/>
            <person name="Nakamura H."/>
            <person name="Ohtoshi R."/>
            <person name="Moran D.A.P."/>
            <person name="Shinohara A."/>
            <person name="Yoshida Y."/>
            <person name="Fujiwara M."/>
            <person name="Mori M."/>
            <person name="Tomita M."/>
            <person name="Arakawa K."/>
        </authorList>
    </citation>
    <scope>NUCLEOTIDE SEQUENCE [LARGE SCALE GENOMIC DNA]</scope>
</reference>
<dbReference type="Proteomes" id="UP000499080">
    <property type="component" value="Unassembled WGS sequence"/>
</dbReference>
<feature type="compositionally biased region" description="Basic and acidic residues" evidence="1">
    <location>
        <begin position="32"/>
        <end position="50"/>
    </location>
</feature>
<proteinExistence type="predicted"/>
<sequence length="199" mass="22654">MLIDSFLFPTGAHLQRVLLPGRSGEGDGGPPQRDDGQGEGLHPRTADRVHREHRPPRLQAGHSVTAQRKPFLYQSSISLVNQATKPPTLYFPVPAALITRHSKWSDGYWSRLDIQPSAPRRSDFERLFALTWRILTTMFPEVTDTLTAVETNRVFWERMRDVYKRRYSNSTSSLDMFEDESLEQEVLALSCDSDDAPLA</sequence>
<dbReference type="AlphaFoldDB" id="A0A4Y2I3V6"/>
<dbReference type="OrthoDB" id="295473at2759"/>
<name>A0A4Y2I3V6_ARAVE</name>
<organism evidence="2 3">
    <name type="scientific">Araneus ventricosus</name>
    <name type="common">Orbweaver spider</name>
    <name type="synonym">Epeira ventricosa</name>
    <dbReference type="NCBI Taxonomy" id="182803"/>
    <lineage>
        <taxon>Eukaryota</taxon>
        <taxon>Metazoa</taxon>
        <taxon>Ecdysozoa</taxon>
        <taxon>Arthropoda</taxon>
        <taxon>Chelicerata</taxon>
        <taxon>Arachnida</taxon>
        <taxon>Araneae</taxon>
        <taxon>Araneomorphae</taxon>
        <taxon>Entelegynae</taxon>
        <taxon>Araneoidea</taxon>
        <taxon>Araneidae</taxon>
        <taxon>Araneus</taxon>
    </lineage>
</organism>
<dbReference type="EMBL" id="BGPR01002364">
    <property type="protein sequence ID" value="GBM72224.1"/>
    <property type="molecule type" value="Genomic_DNA"/>
</dbReference>
<evidence type="ECO:0000313" key="3">
    <source>
        <dbReference type="Proteomes" id="UP000499080"/>
    </source>
</evidence>
<evidence type="ECO:0000256" key="1">
    <source>
        <dbReference type="SAM" id="MobiDB-lite"/>
    </source>
</evidence>
<protein>
    <submittedName>
        <fullName evidence="2">Uncharacterized protein</fullName>
    </submittedName>
</protein>
<keyword evidence="3" id="KW-1185">Reference proteome</keyword>
<accession>A0A4Y2I3V6</accession>
<evidence type="ECO:0000313" key="2">
    <source>
        <dbReference type="EMBL" id="GBM72224.1"/>
    </source>
</evidence>
<feature type="region of interest" description="Disordered" evidence="1">
    <location>
        <begin position="19"/>
        <end position="65"/>
    </location>
</feature>